<dbReference type="PANTHER" id="PTHR43811:SF19">
    <property type="entry name" value="39 KDA FK506-BINDING NUCLEAR PROTEIN"/>
    <property type="match status" value="1"/>
</dbReference>
<evidence type="ECO:0000256" key="5">
    <source>
        <dbReference type="ARBA" id="ARBA00023235"/>
    </source>
</evidence>
<dbReference type="Gene3D" id="3.10.50.40">
    <property type="match status" value="2"/>
</dbReference>
<dbReference type="PANTHER" id="PTHR43811">
    <property type="entry name" value="FKBP-TYPE PEPTIDYL-PROLYL CIS-TRANS ISOMERASE FKPA"/>
    <property type="match status" value="1"/>
</dbReference>
<evidence type="ECO:0000256" key="4">
    <source>
        <dbReference type="ARBA" id="ARBA00023110"/>
    </source>
</evidence>
<dbReference type="PROSITE" id="PS51257">
    <property type="entry name" value="PROKAR_LIPOPROTEIN"/>
    <property type="match status" value="1"/>
</dbReference>
<dbReference type="RefSeq" id="WP_348787792.1">
    <property type="nucleotide sequence ID" value="NZ_CP157390.1"/>
</dbReference>
<evidence type="ECO:0000256" key="2">
    <source>
        <dbReference type="ARBA" id="ARBA00006577"/>
    </source>
</evidence>
<comment type="similarity">
    <text evidence="2">Belongs to the FKBP-type PPIase family.</text>
</comment>
<evidence type="ECO:0000256" key="3">
    <source>
        <dbReference type="ARBA" id="ARBA00013194"/>
    </source>
</evidence>
<sequence>MRRSLSLTTALIVSGLAVASLAACSSSSPSASSTATSTPASASCQNTKAGSVSDSVKVTGAFHETPTITFATPLKVKDVQRTVLIKGDGEKVKAGETVGLALAAYNGTTGKAIAADEGFGKQAAVSAPLDDKKFLPGFVRAAECLSVGSRAVVTATAEQAFGTAYSQLNLKKDDPVVLLTDIVNIPPKLPTKANGTPVAPTAGFPTVKLSTSGEPTITIPKADPPKETRIAQLKKGSGETVLPGDTVTVQYKGVLWRNGQMFDSSWSRGETASFQTTQVVKGFGKALEGQPVGSQVIAIIPPADGYGAAGQGEIKGTDTMVFVIDILGTTR</sequence>
<name>A0AAU7G9E0_9MICO</name>
<evidence type="ECO:0000313" key="9">
    <source>
        <dbReference type="EMBL" id="XBM47827.1"/>
    </source>
</evidence>
<reference evidence="9" key="1">
    <citation type="submission" date="2024-05" db="EMBL/GenBank/DDBJ databases">
        <title>The Natural Products Discovery Center: Release of the First 8490 Sequenced Strains for Exploring Actinobacteria Biosynthetic Diversity.</title>
        <authorList>
            <person name="Kalkreuter E."/>
            <person name="Kautsar S.A."/>
            <person name="Yang D."/>
            <person name="Bader C.D."/>
            <person name="Teijaro C.N."/>
            <person name="Fluegel L."/>
            <person name="Davis C.M."/>
            <person name="Simpson J.R."/>
            <person name="Lauterbach L."/>
            <person name="Steele A.D."/>
            <person name="Gui C."/>
            <person name="Meng S."/>
            <person name="Li G."/>
            <person name="Viehrig K."/>
            <person name="Ye F."/>
            <person name="Su P."/>
            <person name="Kiefer A.F."/>
            <person name="Nichols A."/>
            <person name="Cepeda A.J."/>
            <person name="Yan W."/>
            <person name="Fan B."/>
            <person name="Jiang Y."/>
            <person name="Adhikari A."/>
            <person name="Zheng C.-J."/>
            <person name="Schuster L."/>
            <person name="Cowan T.M."/>
            <person name="Smanski M.J."/>
            <person name="Chevrette M.G."/>
            <person name="de Carvalho L.P.S."/>
            <person name="Shen B."/>
        </authorList>
    </citation>
    <scope>NUCLEOTIDE SEQUENCE</scope>
    <source>
        <strain evidence="9">NPDC080035</strain>
    </source>
</reference>
<keyword evidence="5 6" id="KW-0413">Isomerase</keyword>
<evidence type="ECO:0000256" key="7">
    <source>
        <dbReference type="SAM" id="SignalP"/>
    </source>
</evidence>
<dbReference type="PROSITE" id="PS50059">
    <property type="entry name" value="FKBP_PPIASE"/>
    <property type="match status" value="1"/>
</dbReference>
<dbReference type="Pfam" id="PF00254">
    <property type="entry name" value="FKBP_C"/>
    <property type="match status" value="1"/>
</dbReference>
<dbReference type="EMBL" id="CP157390">
    <property type="protein sequence ID" value="XBM47827.1"/>
    <property type="molecule type" value="Genomic_DNA"/>
</dbReference>
<proteinExistence type="inferred from homology"/>
<protein>
    <recommendedName>
        <fullName evidence="3 6">peptidylprolyl isomerase</fullName>
        <ecNumber evidence="3 6">5.2.1.8</ecNumber>
    </recommendedName>
</protein>
<organism evidence="9">
    <name type="scientific">Leifsonia sp. NPDC080035</name>
    <dbReference type="NCBI Taxonomy" id="3143936"/>
    <lineage>
        <taxon>Bacteria</taxon>
        <taxon>Bacillati</taxon>
        <taxon>Actinomycetota</taxon>
        <taxon>Actinomycetes</taxon>
        <taxon>Micrococcales</taxon>
        <taxon>Microbacteriaceae</taxon>
        <taxon>Leifsonia</taxon>
    </lineage>
</organism>
<evidence type="ECO:0000256" key="1">
    <source>
        <dbReference type="ARBA" id="ARBA00000971"/>
    </source>
</evidence>
<feature type="signal peptide" evidence="7">
    <location>
        <begin position="1"/>
        <end position="22"/>
    </location>
</feature>
<dbReference type="EC" id="5.2.1.8" evidence="3 6"/>
<evidence type="ECO:0000256" key="6">
    <source>
        <dbReference type="PROSITE-ProRule" id="PRU00277"/>
    </source>
</evidence>
<dbReference type="AlphaFoldDB" id="A0AAU7G9E0"/>
<evidence type="ECO:0000259" key="8">
    <source>
        <dbReference type="PROSITE" id="PS50059"/>
    </source>
</evidence>
<keyword evidence="4 6" id="KW-0697">Rotamase</keyword>
<dbReference type="InterPro" id="IPR046357">
    <property type="entry name" value="PPIase_dom_sf"/>
</dbReference>
<dbReference type="InterPro" id="IPR001179">
    <property type="entry name" value="PPIase_FKBP_dom"/>
</dbReference>
<comment type="catalytic activity">
    <reaction evidence="1 6">
        <text>[protein]-peptidylproline (omega=180) = [protein]-peptidylproline (omega=0)</text>
        <dbReference type="Rhea" id="RHEA:16237"/>
        <dbReference type="Rhea" id="RHEA-COMP:10747"/>
        <dbReference type="Rhea" id="RHEA-COMP:10748"/>
        <dbReference type="ChEBI" id="CHEBI:83833"/>
        <dbReference type="ChEBI" id="CHEBI:83834"/>
        <dbReference type="EC" id="5.2.1.8"/>
    </reaction>
</comment>
<gene>
    <name evidence="9" type="ORF">AAME72_17415</name>
</gene>
<keyword evidence="7" id="KW-0732">Signal</keyword>
<dbReference type="SUPFAM" id="SSF54534">
    <property type="entry name" value="FKBP-like"/>
    <property type="match status" value="2"/>
</dbReference>
<dbReference type="GO" id="GO:0003755">
    <property type="term" value="F:peptidyl-prolyl cis-trans isomerase activity"/>
    <property type="evidence" value="ECO:0007669"/>
    <property type="project" value="UniProtKB-KW"/>
</dbReference>
<feature type="domain" description="PPIase FKBP-type" evidence="8">
    <location>
        <begin position="244"/>
        <end position="330"/>
    </location>
</feature>
<feature type="chain" id="PRO_5043403173" description="peptidylprolyl isomerase" evidence="7">
    <location>
        <begin position="23"/>
        <end position="331"/>
    </location>
</feature>
<accession>A0AAU7G9E0</accession>